<dbReference type="STRING" id="1335309.GA0116948_105266"/>
<sequence>MPTFHTGKCGSMRRSIRHLVGYGCLTLLAVTSGHAQTRAYTLLQLTAAAVQHFPAIRQKEALVNGATAGIADVRNSYLPTVIASDQVNLSTDNSLAGSYLPMAPIPSSSAGVRADNIYQPAGANLASIYSEYTLTDFGYKNARMAQAQAGQQWQQADLNRTTYLLKWQVCRLYFNLLKAQFQLQNDQQNLDRYQHIFQVIKALTASGISAGVDSSLASAEMARTRIGYNQQQALWQQLRAEMAYLSGIPAENLALDSLRTGFGAPLRNGRDSLPLAYDAHILTATDTLFLPTDSMANPLLEYYRRHVAVYAATERATSKHFTPKLLLAGSLWARGSSIGYNDQFKTVADGFGYQRFNYGVGLAFTYDLVSPFRRRSKLAMAHFQSLAGQDELEQQQAFLQTSEAKAAAAIAATRNNLAQLPLQLNAAAAVYQQKLAQYKAGMANLIDLTNATYVLYRSQTDYVQTLGDWYLQHLEKAAATGTLDDFIQQIQHSPTW</sequence>
<dbReference type="SUPFAM" id="SSF56954">
    <property type="entry name" value="Outer membrane efflux proteins (OEP)"/>
    <property type="match status" value="1"/>
</dbReference>
<dbReference type="OrthoDB" id="654853at2"/>
<evidence type="ECO:0000256" key="2">
    <source>
        <dbReference type="ARBA" id="ARBA00007613"/>
    </source>
</evidence>
<dbReference type="InterPro" id="IPR003423">
    <property type="entry name" value="OMP_efflux"/>
</dbReference>
<organism evidence="8 9">
    <name type="scientific">Chitinophaga costaii</name>
    <dbReference type="NCBI Taxonomy" id="1335309"/>
    <lineage>
        <taxon>Bacteria</taxon>
        <taxon>Pseudomonadati</taxon>
        <taxon>Bacteroidota</taxon>
        <taxon>Chitinophagia</taxon>
        <taxon>Chitinophagales</taxon>
        <taxon>Chitinophagaceae</taxon>
        <taxon>Chitinophaga</taxon>
    </lineage>
</organism>
<dbReference type="PANTHER" id="PTHR30026:SF20">
    <property type="entry name" value="OUTER MEMBRANE PROTEIN TOLC"/>
    <property type="match status" value="1"/>
</dbReference>
<dbReference type="PANTHER" id="PTHR30026">
    <property type="entry name" value="OUTER MEMBRANE PROTEIN TOLC"/>
    <property type="match status" value="1"/>
</dbReference>
<comment type="subcellular location">
    <subcellularLocation>
        <location evidence="1">Cell outer membrane</location>
    </subcellularLocation>
</comment>
<evidence type="ECO:0000313" key="9">
    <source>
        <dbReference type="Proteomes" id="UP000242818"/>
    </source>
</evidence>
<dbReference type="AlphaFoldDB" id="A0A1C4DGW6"/>
<dbReference type="Pfam" id="PF02321">
    <property type="entry name" value="OEP"/>
    <property type="match status" value="2"/>
</dbReference>
<gene>
    <name evidence="8" type="ORF">GA0116948_105266</name>
</gene>
<evidence type="ECO:0000256" key="1">
    <source>
        <dbReference type="ARBA" id="ARBA00004442"/>
    </source>
</evidence>
<dbReference type="InterPro" id="IPR051906">
    <property type="entry name" value="TolC-like"/>
</dbReference>
<keyword evidence="5" id="KW-0812">Transmembrane</keyword>
<dbReference type="Proteomes" id="UP000242818">
    <property type="component" value="Unassembled WGS sequence"/>
</dbReference>
<comment type="similarity">
    <text evidence="2">Belongs to the outer membrane factor (OMF) (TC 1.B.17) family.</text>
</comment>
<evidence type="ECO:0000256" key="6">
    <source>
        <dbReference type="ARBA" id="ARBA00023136"/>
    </source>
</evidence>
<keyword evidence="3" id="KW-0813">Transport</keyword>
<proteinExistence type="inferred from homology"/>
<evidence type="ECO:0000313" key="8">
    <source>
        <dbReference type="EMBL" id="SCC30543.1"/>
    </source>
</evidence>
<dbReference type="GO" id="GO:0009279">
    <property type="term" value="C:cell outer membrane"/>
    <property type="evidence" value="ECO:0007669"/>
    <property type="project" value="UniProtKB-SubCell"/>
</dbReference>
<keyword evidence="4" id="KW-1134">Transmembrane beta strand</keyword>
<keyword evidence="7" id="KW-0998">Cell outer membrane</keyword>
<reference evidence="8 9" key="1">
    <citation type="submission" date="2016-08" db="EMBL/GenBank/DDBJ databases">
        <authorList>
            <person name="Seilhamer J.J."/>
        </authorList>
    </citation>
    <scope>NUCLEOTIDE SEQUENCE [LARGE SCALE GENOMIC DNA]</scope>
    <source>
        <strain evidence="8 9">A37T2</strain>
    </source>
</reference>
<evidence type="ECO:0000256" key="7">
    <source>
        <dbReference type="ARBA" id="ARBA00023237"/>
    </source>
</evidence>
<evidence type="ECO:0000256" key="3">
    <source>
        <dbReference type="ARBA" id="ARBA00022448"/>
    </source>
</evidence>
<protein>
    <submittedName>
        <fullName evidence="8">Outer membrane protein TolC</fullName>
    </submittedName>
</protein>
<dbReference type="RefSeq" id="WP_089711640.1">
    <property type="nucleotide sequence ID" value="NZ_FMAR01000005.1"/>
</dbReference>
<accession>A0A1C4DGW6</accession>
<dbReference type="GO" id="GO:0015288">
    <property type="term" value="F:porin activity"/>
    <property type="evidence" value="ECO:0007669"/>
    <property type="project" value="TreeGrafter"/>
</dbReference>
<dbReference type="EMBL" id="FMAR01000005">
    <property type="protein sequence ID" value="SCC30543.1"/>
    <property type="molecule type" value="Genomic_DNA"/>
</dbReference>
<dbReference type="GO" id="GO:0015562">
    <property type="term" value="F:efflux transmembrane transporter activity"/>
    <property type="evidence" value="ECO:0007669"/>
    <property type="project" value="InterPro"/>
</dbReference>
<keyword evidence="9" id="KW-1185">Reference proteome</keyword>
<name>A0A1C4DGW6_9BACT</name>
<dbReference type="Gene3D" id="1.20.1600.10">
    <property type="entry name" value="Outer membrane efflux proteins (OEP)"/>
    <property type="match status" value="1"/>
</dbReference>
<keyword evidence="6" id="KW-0472">Membrane</keyword>
<evidence type="ECO:0000256" key="4">
    <source>
        <dbReference type="ARBA" id="ARBA00022452"/>
    </source>
</evidence>
<dbReference type="GO" id="GO:1990281">
    <property type="term" value="C:efflux pump complex"/>
    <property type="evidence" value="ECO:0007669"/>
    <property type="project" value="TreeGrafter"/>
</dbReference>
<evidence type="ECO:0000256" key="5">
    <source>
        <dbReference type="ARBA" id="ARBA00022692"/>
    </source>
</evidence>